<dbReference type="PhylomeDB" id="Q23008"/>
<dbReference type="PaxDb" id="6239-K11G9.3"/>
<dbReference type="InterPro" id="IPR043187">
    <property type="entry name" value="CM06B1-like"/>
</dbReference>
<keyword evidence="2" id="KW-0719">Serine esterase</keyword>
<dbReference type="EMBL" id="BX284605">
    <property type="protein sequence ID" value="CCD72929.1"/>
    <property type="molecule type" value="Genomic_DNA"/>
</dbReference>
<dbReference type="PANTHER" id="PTHR45029">
    <property type="entry name" value="CARBOXYLIC ESTER HYDROLASE-RELATED"/>
    <property type="match status" value="1"/>
</dbReference>
<accession>Q23008</accession>
<keyword evidence="7" id="KW-1185">Reference proteome</keyword>
<dbReference type="WormBase" id="K11G9.3">
    <property type="protein sequence ID" value="CE40097"/>
    <property type="gene ID" value="WBGene00019654"/>
    <property type="gene designation" value="cest-28"/>
</dbReference>
<dbReference type="UCSC" id="K11G9.3">
    <property type="organism name" value="c. elegans"/>
</dbReference>
<dbReference type="CTD" id="187305"/>
<evidence type="ECO:0000313" key="8">
    <source>
        <dbReference type="WormBase" id="K11G9.3"/>
    </source>
</evidence>
<dbReference type="STRING" id="6239.K11G9.3.1"/>
<proteinExistence type="evidence at protein level"/>
<dbReference type="PROSITE" id="PS00122">
    <property type="entry name" value="CARBOXYLESTERASE_B_1"/>
    <property type="match status" value="1"/>
</dbReference>
<dbReference type="GO" id="GO:0052689">
    <property type="term" value="F:carboxylic ester hydrolase activity"/>
    <property type="evidence" value="ECO:0007669"/>
    <property type="project" value="UniProtKB-KW"/>
</dbReference>
<feature type="domain" description="Carboxylesterase type B" evidence="5">
    <location>
        <begin position="15"/>
        <end position="526"/>
    </location>
</feature>
<dbReference type="SUPFAM" id="SSF53474">
    <property type="entry name" value="alpha/beta-Hydrolases"/>
    <property type="match status" value="1"/>
</dbReference>
<dbReference type="RefSeq" id="NP_504691.2">
    <property type="nucleotide sequence ID" value="NM_072290.4"/>
</dbReference>
<dbReference type="AGR" id="WB:WBGene00019654"/>
<evidence type="ECO:0000256" key="3">
    <source>
        <dbReference type="ARBA" id="ARBA00022801"/>
    </source>
</evidence>
<dbReference type="OMA" id="QFKPVYM"/>
<keyword evidence="9" id="KW-1267">Proteomics identification</keyword>
<dbReference type="GeneID" id="187305"/>
<dbReference type="EC" id="3.1.1.-" evidence="4"/>
<dbReference type="Pfam" id="PF00135">
    <property type="entry name" value="COesterase"/>
    <property type="match status" value="1"/>
</dbReference>
<organism evidence="6 7">
    <name type="scientific">Caenorhabditis elegans</name>
    <dbReference type="NCBI Taxonomy" id="6239"/>
    <lineage>
        <taxon>Eukaryota</taxon>
        <taxon>Metazoa</taxon>
        <taxon>Ecdysozoa</taxon>
        <taxon>Nematoda</taxon>
        <taxon>Chromadorea</taxon>
        <taxon>Rhabditida</taxon>
        <taxon>Rhabditina</taxon>
        <taxon>Rhabditomorpha</taxon>
        <taxon>Rhabditoidea</taxon>
        <taxon>Rhabditidae</taxon>
        <taxon>Peloderinae</taxon>
        <taxon>Caenorhabditis</taxon>
    </lineage>
</organism>
<evidence type="ECO:0000256" key="1">
    <source>
        <dbReference type="ARBA" id="ARBA00005964"/>
    </source>
</evidence>
<dbReference type="Gene3D" id="3.40.50.1820">
    <property type="entry name" value="alpha/beta hydrolase"/>
    <property type="match status" value="1"/>
</dbReference>
<dbReference type="eggNOG" id="KOG1516">
    <property type="taxonomic scope" value="Eukaryota"/>
</dbReference>
<reference evidence="6 7" key="1">
    <citation type="journal article" date="1998" name="Science">
        <title>Genome sequence of the nematode C. elegans: a platform for investigating biology.</title>
        <authorList>
            <consortium name="The C. elegans sequencing consortium"/>
            <person name="Sulson J.E."/>
            <person name="Waterston R."/>
        </authorList>
    </citation>
    <scope>NUCLEOTIDE SEQUENCE [LARGE SCALE GENOMIC DNA]</scope>
    <source>
        <strain evidence="6 7">Bristol N2</strain>
    </source>
</reference>
<dbReference type="SMR" id="Q23008"/>
<dbReference type="Proteomes" id="UP000001940">
    <property type="component" value="Chromosome V"/>
</dbReference>
<evidence type="ECO:0000256" key="4">
    <source>
        <dbReference type="RuleBase" id="RU361235"/>
    </source>
</evidence>
<evidence type="ECO:0000313" key="7">
    <source>
        <dbReference type="Proteomes" id="UP000001940"/>
    </source>
</evidence>
<dbReference type="FunCoup" id="Q23008">
    <property type="interactions" value="52"/>
</dbReference>
<sequence>MGGHLSHLEREKHSEKLNATCGPIQGNVYRIGDKTVDGYLGIPFAKPLVRFKKPEPAGTWEEVRDCTKYGPRCPQSGPFAEAINFQKDDIPDEANCLTLNVFSKISDSKNFNKTRPVMVYIHGGGYECSASRDYCDYSVAGTLPLKDVVVVTLNYRVGILGFFTTGDTVCPGNFALWDLTLGLNWIQKHIESFGGDPGNITIFGQSAGAACVDLLALSPHSRDLFNRVIVMSGGALCEYAVRTANSQAKVCYEFARHLGYDGTNSQTLFNWMKSKPLEEIEKMNGFQVPASGILAWTPNLDDDFFPKSLDELRIGAPKKDIMMGFAEHEGLFFEFLIKDPTPPLEALKLYVNEYYKKDTGDHFEATRNKIIEFYSRNVEDTDEKSTKERLIDFVGDALFTAGVFDNAKNCLKHGNNVWLYIFDYCNPSGFGNQEEFMTFVAPTHCTDLRYVLGEGLYSDFQPTEEEHKMIEKMTTIYSNFAKYGNPNEHGSSEWEKFTLDNPRRHFQISYPRGKMRNDYHPDRMKFLELIRAKNQNLENVVYGRGLNS</sequence>
<dbReference type="InterPro" id="IPR019826">
    <property type="entry name" value="Carboxylesterase_B_AS"/>
</dbReference>
<evidence type="ECO:0000313" key="6">
    <source>
        <dbReference type="EMBL" id="CCD72929.1"/>
    </source>
</evidence>
<dbReference type="KEGG" id="cel:CELE_K11G9.3"/>
<dbReference type="PeptideAtlas" id="Q23008"/>
<evidence type="ECO:0000256" key="2">
    <source>
        <dbReference type="ARBA" id="ARBA00022487"/>
    </source>
</evidence>
<dbReference type="InParanoid" id="Q23008"/>
<dbReference type="Bgee" id="WBGene00019654">
    <property type="expression patterns" value="Expressed in adult organism and 1 other cell type or tissue"/>
</dbReference>
<comment type="similarity">
    <text evidence="1 4">Belongs to the type-B carboxylesterase/lipase family.</text>
</comment>
<name>Q23008_CAEEL</name>
<dbReference type="PANTHER" id="PTHR45029:SF7">
    <property type="entry name" value="CARBOXYLIC ESTER HYDROLASE"/>
    <property type="match status" value="1"/>
</dbReference>
<evidence type="ECO:0000259" key="5">
    <source>
        <dbReference type="Pfam" id="PF00135"/>
    </source>
</evidence>
<dbReference type="InterPro" id="IPR002018">
    <property type="entry name" value="CarbesteraseB"/>
</dbReference>
<dbReference type="HOGENOM" id="CLU_006586_13_3_1"/>
<protein>
    <recommendedName>
        <fullName evidence="4">Carboxylic ester hydrolase</fullName>
        <ecNumber evidence="4">3.1.1.-</ecNumber>
    </recommendedName>
</protein>
<accession>G4SIN8</accession>
<keyword evidence="3 4" id="KW-0378">Hydrolase</keyword>
<evidence type="ECO:0007829" key="9">
    <source>
        <dbReference type="PeptideAtlas" id="Q23008"/>
    </source>
</evidence>
<dbReference type="InterPro" id="IPR029058">
    <property type="entry name" value="AB_hydrolase_fold"/>
</dbReference>
<dbReference type="AlphaFoldDB" id="Q23008"/>
<gene>
    <name evidence="6 8" type="primary">cest-28</name>
    <name evidence="6" type="ORF">CELE_K11G9.3</name>
    <name evidence="8" type="ORF">K11G9.3</name>
</gene>
<dbReference type="OrthoDB" id="19653at2759"/>